<keyword evidence="1 4" id="KW-0808">Transferase</keyword>
<dbReference type="GO" id="GO:0003841">
    <property type="term" value="F:1-acylglycerol-3-phosphate O-acyltransferase activity"/>
    <property type="evidence" value="ECO:0007669"/>
    <property type="project" value="TreeGrafter"/>
</dbReference>
<gene>
    <name evidence="4" type="ORF">ATK36_5310</name>
</gene>
<dbReference type="Pfam" id="PF01553">
    <property type="entry name" value="Acyltransferase"/>
    <property type="match status" value="1"/>
</dbReference>
<proteinExistence type="predicted"/>
<name>A0A2A9FG15_9PSEU</name>
<dbReference type="Proteomes" id="UP000243542">
    <property type="component" value="Unassembled WGS sequence"/>
</dbReference>
<dbReference type="EMBL" id="PDJK01000002">
    <property type="protein sequence ID" value="PFG50108.1"/>
    <property type="molecule type" value="Genomic_DNA"/>
</dbReference>
<dbReference type="AlphaFoldDB" id="A0A2A9FG15"/>
<feature type="domain" description="Phospholipid/glycerol acyltransferase" evidence="3">
    <location>
        <begin position="73"/>
        <end position="191"/>
    </location>
</feature>
<organism evidence="4 5">
    <name type="scientific">Amycolatopsis sulphurea</name>
    <dbReference type="NCBI Taxonomy" id="76022"/>
    <lineage>
        <taxon>Bacteria</taxon>
        <taxon>Bacillati</taxon>
        <taxon>Actinomycetota</taxon>
        <taxon>Actinomycetes</taxon>
        <taxon>Pseudonocardiales</taxon>
        <taxon>Pseudonocardiaceae</taxon>
        <taxon>Amycolatopsis</taxon>
    </lineage>
</organism>
<dbReference type="InterPro" id="IPR002123">
    <property type="entry name" value="Plipid/glycerol_acylTrfase"/>
</dbReference>
<evidence type="ECO:0000313" key="5">
    <source>
        <dbReference type="Proteomes" id="UP000243542"/>
    </source>
</evidence>
<keyword evidence="2 4" id="KW-0012">Acyltransferase</keyword>
<reference evidence="4 5" key="1">
    <citation type="submission" date="2017-10" db="EMBL/GenBank/DDBJ databases">
        <title>Sequencing the genomes of 1000 actinobacteria strains.</title>
        <authorList>
            <person name="Klenk H.-P."/>
        </authorList>
    </citation>
    <scope>NUCLEOTIDE SEQUENCE [LARGE SCALE GENOMIC DNA]</scope>
    <source>
        <strain evidence="4 5">DSM 46092</strain>
    </source>
</reference>
<accession>A0A2A9FG15</accession>
<evidence type="ECO:0000259" key="3">
    <source>
        <dbReference type="SMART" id="SM00563"/>
    </source>
</evidence>
<evidence type="ECO:0000256" key="1">
    <source>
        <dbReference type="ARBA" id="ARBA00022679"/>
    </source>
</evidence>
<evidence type="ECO:0000313" key="4">
    <source>
        <dbReference type="EMBL" id="PFG50108.1"/>
    </source>
</evidence>
<dbReference type="SUPFAM" id="SSF69593">
    <property type="entry name" value="Glycerol-3-phosphate (1)-acyltransferase"/>
    <property type="match status" value="1"/>
</dbReference>
<dbReference type="CDD" id="cd07989">
    <property type="entry name" value="LPLAT_AGPAT-like"/>
    <property type="match status" value="1"/>
</dbReference>
<dbReference type="GO" id="GO:0006654">
    <property type="term" value="P:phosphatidic acid biosynthetic process"/>
    <property type="evidence" value="ECO:0007669"/>
    <property type="project" value="TreeGrafter"/>
</dbReference>
<dbReference type="SMART" id="SM00563">
    <property type="entry name" value="PlsC"/>
    <property type="match status" value="1"/>
</dbReference>
<keyword evidence="5" id="KW-1185">Reference proteome</keyword>
<protein>
    <submittedName>
        <fullName evidence="4">1-acyl-sn-glycerol-3-phosphate acyltransferase</fullName>
    </submittedName>
</protein>
<sequence length="263" mass="28278">MRVMALLRTRDRWTPLEGELLGFGRMQAYGRRFARHGRGAWYHFAIEFVWQLLTLGTRFRVRGARHLPSSGGAVVVSNHLSFADSATLTAFCLGAGRVPRYLAKASLWRAPVIGSVMRSGRHIPVHRGAATAADAYRDAVAAVRGGECVTIFPEATFSADPAGWPMKGKTGAARIALATGAPVIPVANWGTHDLLPAGAWFPRMAPRRTVQLLAGPPVDLSDLTGREPTRAVLAEATTRIMAAVTALLGEIRGEQPPSAPREA</sequence>
<dbReference type="PANTHER" id="PTHR10434">
    <property type="entry name" value="1-ACYL-SN-GLYCEROL-3-PHOSPHATE ACYLTRANSFERASE"/>
    <property type="match status" value="1"/>
</dbReference>
<dbReference type="PANTHER" id="PTHR10434:SF55">
    <property type="entry name" value="POSSIBLE ACYLTRANSFERASE"/>
    <property type="match status" value="1"/>
</dbReference>
<dbReference type="RefSeq" id="WP_098513907.1">
    <property type="nucleotide sequence ID" value="NZ_JBIAKZ010000059.1"/>
</dbReference>
<dbReference type="GO" id="GO:0005886">
    <property type="term" value="C:plasma membrane"/>
    <property type="evidence" value="ECO:0007669"/>
    <property type="project" value="TreeGrafter"/>
</dbReference>
<comment type="caution">
    <text evidence="4">The sequence shown here is derived from an EMBL/GenBank/DDBJ whole genome shotgun (WGS) entry which is preliminary data.</text>
</comment>
<evidence type="ECO:0000256" key="2">
    <source>
        <dbReference type="ARBA" id="ARBA00023315"/>
    </source>
</evidence>